<name>A0A2J6QUV5_HYAVF</name>
<dbReference type="PANTHER" id="PTHR37542">
    <property type="entry name" value="HELO DOMAIN-CONTAINING PROTEIN-RELATED"/>
    <property type="match status" value="1"/>
</dbReference>
<gene>
    <name evidence="2" type="ORF">L207DRAFT_592808</name>
</gene>
<dbReference type="PANTHER" id="PTHR37542:SF3">
    <property type="entry name" value="PRION-INHIBITION AND PROPAGATION HELO DOMAIN-CONTAINING PROTEIN"/>
    <property type="match status" value="1"/>
</dbReference>
<keyword evidence="3" id="KW-1185">Reference proteome</keyword>
<proteinExistence type="predicted"/>
<sequence length="250" mass="27836">MEPVSFAVGVVGLAGLFSTAVEAFEYVQLGRSFGQNFQVNLLRLDVLQLRLSRWGEAVGIQEDLETIKSLQQKDVTADEKATAEKLIGMILSLLEDAKKKSTGLGGDVFNEQADMEKSALSLHDKMRKLCRIRQRGTRLSTKFKWAIYDEKHLRKLVEDITNLIDSLVSLFPAAKTAMETLYTSEAKELGSEASDVPILKDAAAQVDDELIRFIEETLKKQSTQSNTFINYGKVGQQVAQQWVAGNLNFS</sequence>
<organism evidence="2 3">
    <name type="scientific">Hyaloscypha variabilis (strain UAMH 11265 / GT02V1 / F)</name>
    <name type="common">Meliniomyces variabilis</name>
    <dbReference type="NCBI Taxonomy" id="1149755"/>
    <lineage>
        <taxon>Eukaryota</taxon>
        <taxon>Fungi</taxon>
        <taxon>Dikarya</taxon>
        <taxon>Ascomycota</taxon>
        <taxon>Pezizomycotina</taxon>
        <taxon>Leotiomycetes</taxon>
        <taxon>Helotiales</taxon>
        <taxon>Hyaloscyphaceae</taxon>
        <taxon>Hyaloscypha</taxon>
        <taxon>Hyaloscypha variabilis</taxon>
    </lineage>
</organism>
<evidence type="ECO:0000313" key="2">
    <source>
        <dbReference type="EMBL" id="PMD30044.1"/>
    </source>
</evidence>
<dbReference type="AlphaFoldDB" id="A0A2J6QUV5"/>
<dbReference type="Proteomes" id="UP000235786">
    <property type="component" value="Unassembled WGS sequence"/>
</dbReference>
<protein>
    <recommendedName>
        <fullName evidence="1">Prion-inhibition and propagation HeLo domain-containing protein</fullName>
    </recommendedName>
</protein>
<dbReference type="EMBL" id="KZ613969">
    <property type="protein sequence ID" value="PMD30044.1"/>
    <property type="molecule type" value="Genomic_DNA"/>
</dbReference>
<dbReference type="InterPro" id="IPR038305">
    <property type="entry name" value="HeLo_sf"/>
</dbReference>
<dbReference type="InterPro" id="IPR029498">
    <property type="entry name" value="HeLo_dom"/>
</dbReference>
<reference evidence="2 3" key="1">
    <citation type="submission" date="2016-04" db="EMBL/GenBank/DDBJ databases">
        <title>A degradative enzymes factory behind the ericoid mycorrhizal symbiosis.</title>
        <authorList>
            <consortium name="DOE Joint Genome Institute"/>
            <person name="Martino E."/>
            <person name="Morin E."/>
            <person name="Grelet G."/>
            <person name="Kuo A."/>
            <person name="Kohler A."/>
            <person name="Daghino S."/>
            <person name="Barry K."/>
            <person name="Choi C."/>
            <person name="Cichocki N."/>
            <person name="Clum A."/>
            <person name="Copeland A."/>
            <person name="Hainaut M."/>
            <person name="Haridas S."/>
            <person name="Labutti K."/>
            <person name="Lindquist E."/>
            <person name="Lipzen A."/>
            <person name="Khouja H.-R."/>
            <person name="Murat C."/>
            <person name="Ohm R."/>
            <person name="Olson A."/>
            <person name="Spatafora J."/>
            <person name="Veneault-Fourrey C."/>
            <person name="Henrissat B."/>
            <person name="Grigoriev I."/>
            <person name="Martin F."/>
            <person name="Perotto S."/>
        </authorList>
    </citation>
    <scope>NUCLEOTIDE SEQUENCE [LARGE SCALE GENOMIC DNA]</scope>
    <source>
        <strain evidence="2 3">F</strain>
    </source>
</reference>
<feature type="domain" description="Prion-inhibition and propagation HeLo" evidence="1">
    <location>
        <begin position="6"/>
        <end position="192"/>
    </location>
</feature>
<dbReference type="OrthoDB" id="20872at2759"/>
<accession>A0A2J6QUV5</accession>
<evidence type="ECO:0000259" key="1">
    <source>
        <dbReference type="Pfam" id="PF14479"/>
    </source>
</evidence>
<dbReference type="STRING" id="1149755.A0A2J6QUV5"/>
<dbReference type="Gene3D" id="1.20.120.1020">
    <property type="entry name" value="Prion-inhibition and propagation, HeLo domain"/>
    <property type="match status" value="1"/>
</dbReference>
<evidence type="ECO:0000313" key="3">
    <source>
        <dbReference type="Proteomes" id="UP000235786"/>
    </source>
</evidence>
<dbReference type="Pfam" id="PF14479">
    <property type="entry name" value="HeLo"/>
    <property type="match status" value="1"/>
</dbReference>